<feature type="domain" description="Dam-replacing protein HTH" evidence="1">
    <location>
        <begin position="187"/>
        <end position="254"/>
    </location>
</feature>
<proteinExistence type="predicted"/>
<dbReference type="Pfam" id="PF17726">
    <property type="entry name" value="DpnI_C"/>
    <property type="match status" value="1"/>
</dbReference>
<dbReference type="GO" id="GO:0004519">
    <property type="term" value="F:endonuclease activity"/>
    <property type="evidence" value="ECO:0007669"/>
    <property type="project" value="UniProtKB-KW"/>
</dbReference>
<dbReference type="STRING" id="493.BWD07_11350"/>
<organism evidence="2 3">
    <name type="scientific">Neisseria canis</name>
    <dbReference type="NCBI Taxonomy" id="493"/>
    <lineage>
        <taxon>Bacteria</taxon>
        <taxon>Pseudomonadati</taxon>
        <taxon>Pseudomonadota</taxon>
        <taxon>Betaproteobacteria</taxon>
        <taxon>Neisseriales</taxon>
        <taxon>Neisseriaceae</taxon>
        <taxon>Neisseria</taxon>
    </lineage>
</organism>
<evidence type="ECO:0000259" key="1">
    <source>
        <dbReference type="Pfam" id="PF17726"/>
    </source>
</evidence>
<dbReference type="InterPro" id="IPR036388">
    <property type="entry name" value="WH-like_DNA-bd_sf"/>
</dbReference>
<dbReference type="CDD" id="cd22319">
    <property type="entry name" value="DpnI-like"/>
    <property type="match status" value="1"/>
</dbReference>
<dbReference type="Proteomes" id="UP000279284">
    <property type="component" value="Chromosome"/>
</dbReference>
<gene>
    <name evidence="2" type="primary">drg</name>
    <name evidence="2" type="ORF">NCTC10296_01548</name>
</gene>
<keyword evidence="2" id="KW-0255">Endonuclease</keyword>
<sequence>MNLRFNTRLAEGYKSASQIARVLTENWMAENIYCPNCGCKPIKKVRNNRPVQDFLCHQCEEQFELKSKNGKSVGKKINDGAYKTMIERIQADDNPNFFFLSYRKSDYSVQQLMLIPKHFITADMIIRRKPLPETAKRAGWVGCTIDIGKLPESGKILLIHKQQIIEPEKVHEQWQANLFLRQHQSKSKGWLLAIMRCIENLPEQFELKQVYAFEQQLSIQFPENNHIKDKIRQQLQILRDQNVIEFSARGRYRKVMSNNPDW</sequence>
<dbReference type="InterPro" id="IPR041368">
    <property type="entry name" value="DRP_C"/>
</dbReference>
<dbReference type="Gene3D" id="3.40.210.30">
    <property type="entry name" value="Dam replacing family, catalytic PD-(D/E)XK domain"/>
    <property type="match status" value="1"/>
</dbReference>
<dbReference type="RefSeq" id="WP_085417508.1">
    <property type="nucleotide sequence ID" value="NZ_CAUJPY010000001.1"/>
</dbReference>
<dbReference type="AlphaFoldDB" id="A0A1X3CPY1"/>
<dbReference type="InterPro" id="IPR043025">
    <property type="entry name" value="DRP_PD-(D/E)XK_dom"/>
</dbReference>
<name>A0A1X3CPY1_9NEIS</name>
<protein>
    <submittedName>
        <fullName evidence="2">Type II restriction endonuclease</fullName>
    </submittedName>
</protein>
<evidence type="ECO:0000313" key="2">
    <source>
        <dbReference type="EMBL" id="VEF01962.1"/>
    </source>
</evidence>
<dbReference type="InterPro" id="IPR010324">
    <property type="entry name" value="DRP"/>
</dbReference>
<keyword evidence="3" id="KW-1185">Reference proteome</keyword>
<accession>A0A1X3CPY1</accession>
<reference evidence="2 3" key="1">
    <citation type="submission" date="2018-12" db="EMBL/GenBank/DDBJ databases">
        <authorList>
            <consortium name="Pathogen Informatics"/>
        </authorList>
    </citation>
    <scope>NUCLEOTIDE SEQUENCE [LARGE SCALE GENOMIC DNA]</scope>
    <source>
        <strain evidence="2 3">NCTC10296</strain>
    </source>
</reference>
<dbReference type="REBASE" id="287260">
    <property type="entry name" value="Nca10296ORF1548P"/>
</dbReference>
<dbReference type="KEGG" id="nci:NCTC10296_01548"/>
<keyword evidence="2" id="KW-0540">Nuclease</keyword>
<keyword evidence="2" id="KW-0378">Hydrolase</keyword>
<dbReference type="Pfam" id="PF06044">
    <property type="entry name" value="DpnI"/>
    <property type="match status" value="1"/>
</dbReference>
<evidence type="ECO:0000313" key="3">
    <source>
        <dbReference type="Proteomes" id="UP000279284"/>
    </source>
</evidence>
<dbReference type="Gene3D" id="1.10.10.10">
    <property type="entry name" value="Winged helix-like DNA-binding domain superfamily/Winged helix DNA-binding domain"/>
    <property type="match status" value="1"/>
</dbReference>
<dbReference type="EMBL" id="LR134313">
    <property type="protein sequence ID" value="VEF01962.1"/>
    <property type="molecule type" value="Genomic_DNA"/>
</dbReference>
<dbReference type="OrthoDB" id="1664032at2"/>